<accession>A0ACA9QTE7</accession>
<sequence length="194" mass="22426">TMFDEARQALQEYEKESMAEIRQAFDDAYRVLSTLEGDHKTGERPQTKRDILRDKVEQLKERYASLKCDACAENGTECSWSMLPESFLCDTCERTSNRRIGCSIDGEPSTERKREWHLYSRQGGGLTRATPAKRRLSDIGSSENEIGRAPKPKKRVRIEEENENKNISKEAADLLVATFEKLFEHWSDKKTHHQ</sequence>
<protein>
    <submittedName>
        <fullName evidence="1">10262_t:CDS:1</fullName>
    </submittedName>
</protein>
<name>A0ACA9QTE7_9GLOM</name>
<gene>
    <name evidence="1" type="ORF">ACOLOM_LOCUS13365</name>
</gene>
<proteinExistence type="predicted"/>
<dbReference type="EMBL" id="CAJVPT010060835">
    <property type="protein sequence ID" value="CAG8764355.1"/>
    <property type="molecule type" value="Genomic_DNA"/>
</dbReference>
<evidence type="ECO:0000313" key="2">
    <source>
        <dbReference type="Proteomes" id="UP000789525"/>
    </source>
</evidence>
<feature type="non-terminal residue" evidence="1">
    <location>
        <position position="1"/>
    </location>
</feature>
<evidence type="ECO:0000313" key="1">
    <source>
        <dbReference type="EMBL" id="CAG8764355.1"/>
    </source>
</evidence>
<reference evidence="1" key="1">
    <citation type="submission" date="2021-06" db="EMBL/GenBank/DDBJ databases">
        <authorList>
            <person name="Kallberg Y."/>
            <person name="Tangrot J."/>
            <person name="Rosling A."/>
        </authorList>
    </citation>
    <scope>NUCLEOTIDE SEQUENCE</scope>
    <source>
        <strain evidence="1">CL356</strain>
    </source>
</reference>
<dbReference type="Proteomes" id="UP000789525">
    <property type="component" value="Unassembled WGS sequence"/>
</dbReference>
<comment type="caution">
    <text evidence="1">The sequence shown here is derived from an EMBL/GenBank/DDBJ whole genome shotgun (WGS) entry which is preliminary data.</text>
</comment>
<keyword evidence="2" id="KW-1185">Reference proteome</keyword>
<organism evidence="1 2">
    <name type="scientific">Acaulospora colombiana</name>
    <dbReference type="NCBI Taxonomy" id="27376"/>
    <lineage>
        <taxon>Eukaryota</taxon>
        <taxon>Fungi</taxon>
        <taxon>Fungi incertae sedis</taxon>
        <taxon>Mucoromycota</taxon>
        <taxon>Glomeromycotina</taxon>
        <taxon>Glomeromycetes</taxon>
        <taxon>Diversisporales</taxon>
        <taxon>Acaulosporaceae</taxon>
        <taxon>Acaulospora</taxon>
    </lineage>
</organism>